<organism evidence="11 12">
    <name type="scientific">Thiomicrospira cyclica (strain DSM 14477 / JCM 11371 / ALM1)</name>
    <name type="common">Thioalkalimicrobium cyclicum</name>
    <dbReference type="NCBI Taxonomy" id="717773"/>
    <lineage>
        <taxon>Bacteria</taxon>
        <taxon>Pseudomonadati</taxon>
        <taxon>Pseudomonadota</taxon>
        <taxon>Gammaproteobacteria</taxon>
        <taxon>Thiotrichales</taxon>
        <taxon>Piscirickettsiaceae</taxon>
        <taxon>Thiomicrospira</taxon>
    </lineage>
</organism>
<keyword evidence="12" id="KW-1185">Reference proteome</keyword>
<evidence type="ECO:0000256" key="8">
    <source>
        <dbReference type="ARBA" id="ARBA00022927"/>
    </source>
</evidence>
<evidence type="ECO:0000256" key="6">
    <source>
        <dbReference type="ARBA" id="ARBA00022519"/>
    </source>
</evidence>
<keyword evidence="7" id="KW-0812">Transmembrane</keyword>
<evidence type="ECO:0000313" key="11">
    <source>
        <dbReference type="EMBL" id="AEG31763.1"/>
    </source>
</evidence>
<keyword evidence="5" id="KW-1003">Cell membrane</keyword>
<dbReference type="eggNOG" id="ENOG50308PH">
    <property type="taxonomic scope" value="Bacteria"/>
</dbReference>
<dbReference type="AlphaFoldDB" id="F6DD27"/>
<evidence type="ECO:0000256" key="7">
    <source>
        <dbReference type="ARBA" id="ARBA00022692"/>
    </source>
</evidence>
<sequence>MSLRRYLALFFGLFGVFVASFLVNLPASFGLKQLQPHLPAGLVISQVEGRVWQGEAVLLYPNLEPLKVHWHVSARDVFYALIKQALPMDMVLQNAAIQSDLRILLSSDELNAEIATASLAIAPLVGGLLYESVRQQPILSDLSGQVYIRDVQMSFDLDNQQAWPANVSGHVVLTNLTMLGASIAQLDIALSQVQQQINLQVNSVEKGWQLAGTSLLTPPNQFDNQFVLTTDTPNQFPDWALIMMNQVSATEARAKLRGQW</sequence>
<evidence type="ECO:0000313" key="12">
    <source>
        <dbReference type="Proteomes" id="UP000009232"/>
    </source>
</evidence>
<keyword evidence="9" id="KW-0472">Membrane</keyword>
<dbReference type="EMBL" id="CP002776">
    <property type="protein sequence ID" value="AEG31763.1"/>
    <property type="molecule type" value="Genomic_DNA"/>
</dbReference>
<keyword evidence="4" id="KW-0813">Transport</keyword>
<dbReference type="Pfam" id="PF01203">
    <property type="entry name" value="T2SSN"/>
    <property type="match status" value="1"/>
</dbReference>
<evidence type="ECO:0000256" key="9">
    <source>
        <dbReference type="ARBA" id="ARBA00023136"/>
    </source>
</evidence>
<evidence type="ECO:0000256" key="10">
    <source>
        <dbReference type="ARBA" id="ARBA00030772"/>
    </source>
</evidence>
<dbReference type="RefSeq" id="WP_013835540.1">
    <property type="nucleotide sequence ID" value="NC_015581.1"/>
</dbReference>
<evidence type="ECO:0000256" key="1">
    <source>
        <dbReference type="ARBA" id="ARBA00004533"/>
    </source>
</evidence>
<protein>
    <recommendedName>
        <fullName evidence="3">Type II secretion system protein N</fullName>
    </recommendedName>
    <alternativeName>
        <fullName evidence="10">General secretion pathway protein N</fullName>
    </alternativeName>
</protein>
<proteinExistence type="inferred from homology"/>
<evidence type="ECO:0000256" key="4">
    <source>
        <dbReference type="ARBA" id="ARBA00022448"/>
    </source>
</evidence>
<dbReference type="Proteomes" id="UP000009232">
    <property type="component" value="Chromosome"/>
</dbReference>
<dbReference type="GO" id="GO:0015628">
    <property type="term" value="P:protein secretion by the type II secretion system"/>
    <property type="evidence" value="ECO:0007669"/>
    <property type="project" value="InterPro"/>
</dbReference>
<dbReference type="GO" id="GO:0015627">
    <property type="term" value="C:type II protein secretion system complex"/>
    <property type="evidence" value="ECO:0007669"/>
    <property type="project" value="InterPro"/>
</dbReference>
<dbReference type="OrthoDB" id="6118198at2"/>
<reference evidence="11 12" key="1">
    <citation type="submission" date="2011-05" db="EMBL/GenBank/DDBJ databases">
        <title>Complete sequence of Thioalkalimicrobium cyclicum ALM1.</title>
        <authorList>
            <consortium name="US DOE Joint Genome Institute"/>
            <person name="Lucas S."/>
            <person name="Han J."/>
            <person name="Lapidus A."/>
            <person name="Cheng J.-F."/>
            <person name="Goodwin L."/>
            <person name="Pitluck S."/>
            <person name="Peters L."/>
            <person name="Mikhailova N."/>
            <person name="Davenport K."/>
            <person name="Han C."/>
            <person name="Tapia R."/>
            <person name="Land M."/>
            <person name="Hauser L."/>
            <person name="Kyrpides N."/>
            <person name="Ivanova N."/>
            <person name="Pagani I."/>
            <person name="Kappler U."/>
            <person name="Woyke T."/>
        </authorList>
    </citation>
    <scope>NUCLEOTIDE SEQUENCE [LARGE SCALE GENOMIC DNA]</scope>
    <source>
        <strain evidence="12">DSM 14477 / JCM 11371 / ALM1</strain>
    </source>
</reference>
<dbReference type="KEGG" id="tcy:Thicy_0996"/>
<gene>
    <name evidence="11" type="ordered locus">Thicy_0996</name>
</gene>
<keyword evidence="8" id="KW-0653">Protein transport</keyword>
<dbReference type="STRING" id="717773.Thicy_0996"/>
<accession>F6DD27</accession>
<dbReference type="GO" id="GO:0005886">
    <property type="term" value="C:plasma membrane"/>
    <property type="evidence" value="ECO:0007669"/>
    <property type="project" value="UniProtKB-SubCell"/>
</dbReference>
<evidence type="ECO:0000256" key="5">
    <source>
        <dbReference type="ARBA" id="ARBA00022475"/>
    </source>
</evidence>
<name>F6DD27_THICA</name>
<comment type="similarity">
    <text evidence="2">Belongs to the GSP N family.</text>
</comment>
<dbReference type="HOGENOM" id="CLU_1093890_0_0_6"/>
<evidence type="ECO:0000256" key="2">
    <source>
        <dbReference type="ARBA" id="ARBA00007208"/>
    </source>
</evidence>
<dbReference type="InterPro" id="IPR022792">
    <property type="entry name" value="T2SS_protein-GspN"/>
</dbReference>
<evidence type="ECO:0000256" key="3">
    <source>
        <dbReference type="ARBA" id="ARBA00021563"/>
    </source>
</evidence>
<keyword evidence="6" id="KW-0997">Cell inner membrane</keyword>
<comment type="subcellular location">
    <subcellularLocation>
        <location evidence="1">Cell inner membrane</location>
    </subcellularLocation>
</comment>